<name>A0A2P2N5I2_RHIMU</name>
<dbReference type="EMBL" id="GGEC01057283">
    <property type="protein sequence ID" value="MBX37767.1"/>
    <property type="molecule type" value="Transcribed_RNA"/>
</dbReference>
<reference evidence="1" key="1">
    <citation type="submission" date="2018-02" db="EMBL/GenBank/DDBJ databases">
        <title>Rhizophora mucronata_Transcriptome.</title>
        <authorList>
            <person name="Meera S.P."/>
            <person name="Sreeshan A."/>
            <person name="Augustine A."/>
        </authorList>
    </citation>
    <scope>NUCLEOTIDE SEQUENCE</scope>
    <source>
        <tissue evidence="1">Leaf</tissue>
    </source>
</reference>
<protein>
    <submittedName>
        <fullName evidence="1">Uncharacterized protein</fullName>
    </submittedName>
</protein>
<dbReference type="AlphaFoldDB" id="A0A2P2N5I2"/>
<proteinExistence type="predicted"/>
<organism evidence="1">
    <name type="scientific">Rhizophora mucronata</name>
    <name type="common">Asiatic mangrove</name>
    <dbReference type="NCBI Taxonomy" id="61149"/>
    <lineage>
        <taxon>Eukaryota</taxon>
        <taxon>Viridiplantae</taxon>
        <taxon>Streptophyta</taxon>
        <taxon>Embryophyta</taxon>
        <taxon>Tracheophyta</taxon>
        <taxon>Spermatophyta</taxon>
        <taxon>Magnoliopsida</taxon>
        <taxon>eudicotyledons</taxon>
        <taxon>Gunneridae</taxon>
        <taxon>Pentapetalae</taxon>
        <taxon>rosids</taxon>
        <taxon>fabids</taxon>
        <taxon>Malpighiales</taxon>
        <taxon>Rhizophoraceae</taxon>
        <taxon>Rhizophora</taxon>
    </lineage>
</organism>
<sequence>MLTLITNIHNLHIVWLKSYYIII</sequence>
<evidence type="ECO:0000313" key="1">
    <source>
        <dbReference type="EMBL" id="MBX37767.1"/>
    </source>
</evidence>
<accession>A0A2P2N5I2</accession>